<dbReference type="EMBL" id="JH431968">
    <property type="status" value="NOT_ANNOTATED_CDS"/>
    <property type="molecule type" value="Genomic_DNA"/>
</dbReference>
<evidence type="ECO:0000313" key="14">
    <source>
        <dbReference type="EnsemblMetazoa" id="SMAR014286-PA"/>
    </source>
</evidence>
<dbReference type="PhylomeDB" id="T1JKA6"/>
<dbReference type="HOGENOM" id="CLU_037094_0_0_1"/>
<keyword evidence="3 12" id="KW-0813">Transport</keyword>
<evidence type="ECO:0000256" key="12">
    <source>
        <dbReference type="RuleBase" id="RU000679"/>
    </source>
</evidence>
<evidence type="ECO:0000256" key="10">
    <source>
        <dbReference type="ARBA" id="ARBA00023201"/>
    </source>
</evidence>
<evidence type="ECO:0000256" key="8">
    <source>
        <dbReference type="ARBA" id="ARBA00023065"/>
    </source>
</evidence>
<comment type="subcellular location">
    <subcellularLocation>
        <location evidence="1">Membrane</location>
        <topology evidence="1">Multi-pass membrane protein</topology>
    </subcellularLocation>
</comment>
<dbReference type="Proteomes" id="UP000014500">
    <property type="component" value="Unassembled WGS sequence"/>
</dbReference>
<dbReference type="EnsemblMetazoa" id="SMAR014286-RA">
    <property type="protein sequence ID" value="SMAR014286-PA"/>
    <property type="gene ID" value="SMAR014286"/>
</dbReference>
<name>T1JKA6_STRMM</name>
<organism evidence="14 15">
    <name type="scientific">Strigamia maritima</name>
    <name type="common">European centipede</name>
    <name type="synonym">Geophilus maritimus</name>
    <dbReference type="NCBI Taxonomy" id="126957"/>
    <lineage>
        <taxon>Eukaryota</taxon>
        <taxon>Metazoa</taxon>
        <taxon>Ecdysozoa</taxon>
        <taxon>Arthropoda</taxon>
        <taxon>Myriapoda</taxon>
        <taxon>Chilopoda</taxon>
        <taxon>Pleurostigmophora</taxon>
        <taxon>Geophilomorpha</taxon>
        <taxon>Linotaeniidae</taxon>
        <taxon>Strigamia</taxon>
    </lineage>
</organism>
<keyword evidence="4 12" id="KW-0894">Sodium channel</keyword>
<proteinExistence type="inferred from homology"/>
<dbReference type="eggNOG" id="KOG4294">
    <property type="taxonomic scope" value="Eukaryota"/>
</dbReference>
<dbReference type="Gene3D" id="1.10.287.770">
    <property type="entry name" value="YojJ-like"/>
    <property type="match status" value="1"/>
</dbReference>
<protein>
    <submittedName>
        <fullName evidence="14">Uncharacterized protein</fullName>
    </submittedName>
</protein>
<evidence type="ECO:0000256" key="13">
    <source>
        <dbReference type="SAM" id="Phobius"/>
    </source>
</evidence>
<accession>T1JKA6</accession>
<comment type="similarity">
    <text evidence="2 12">Belongs to the amiloride-sensitive sodium channel (TC 1.A.6) family.</text>
</comment>
<keyword evidence="11 12" id="KW-0407">Ion channel</keyword>
<dbReference type="Pfam" id="PF00858">
    <property type="entry name" value="ASC"/>
    <property type="match status" value="2"/>
</dbReference>
<dbReference type="AlphaFoldDB" id="T1JKA6"/>
<evidence type="ECO:0000256" key="4">
    <source>
        <dbReference type="ARBA" id="ARBA00022461"/>
    </source>
</evidence>
<dbReference type="InterPro" id="IPR001873">
    <property type="entry name" value="ENaC"/>
</dbReference>
<dbReference type="STRING" id="126957.T1JKA6"/>
<reference evidence="14" key="2">
    <citation type="submission" date="2015-02" db="UniProtKB">
        <authorList>
            <consortium name="EnsemblMetazoa"/>
        </authorList>
    </citation>
    <scope>IDENTIFICATION</scope>
</reference>
<evidence type="ECO:0000256" key="1">
    <source>
        <dbReference type="ARBA" id="ARBA00004141"/>
    </source>
</evidence>
<dbReference type="PANTHER" id="PTHR11690">
    <property type="entry name" value="AMILORIDE-SENSITIVE SODIUM CHANNEL-RELATED"/>
    <property type="match status" value="1"/>
</dbReference>
<sequence length="395" mass="45427">MEPAQQNRPTFNFANISIPGFSRFNEHNYSLKMKIFWACAIISCFVGCLCQIVDRVMLYLETPVGITMDVVRMQTVNFPAITICSGQLHDELWNRKAADDEKANMTANDIWDYYKVSLDSVTVSVPCWSSTDDDHCEADMLVPFDHIDKKTLNTIWGKCIILIPNKTIEYRGPFTKIVIRLDMQEFNNTSRVRERLTVFLHTPEAAIRHDAFFYADFLILNNLHVVRILSKEFQFLNTPRNHCISETEARNCRDSCIDNLLEGNLTCKLPFMTDSKQEMCDNWTKTKSAYNISVQIYSDLRVGECQCPRICNEKVYTTSLDDTGHNGNLTIISLYYSDNYHEIIKEKYTYVFSALISDIGGNLGLFLGACILTLMEVVETLVRRLAWPINQKNSK</sequence>
<evidence type="ECO:0000256" key="6">
    <source>
        <dbReference type="ARBA" id="ARBA00022989"/>
    </source>
</evidence>
<evidence type="ECO:0000256" key="11">
    <source>
        <dbReference type="ARBA" id="ARBA00023303"/>
    </source>
</evidence>
<keyword evidence="6 13" id="KW-1133">Transmembrane helix</keyword>
<keyword evidence="10 12" id="KW-0739">Sodium transport</keyword>
<evidence type="ECO:0000256" key="5">
    <source>
        <dbReference type="ARBA" id="ARBA00022692"/>
    </source>
</evidence>
<dbReference type="OMA" id="DHIMEIC"/>
<keyword evidence="15" id="KW-1185">Reference proteome</keyword>
<dbReference type="GO" id="GO:0005886">
    <property type="term" value="C:plasma membrane"/>
    <property type="evidence" value="ECO:0007669"/>
    <property type="project" value="TreeGrafter"/>
</dbReference>
<keyword evidence="8 12" id="KW-0406">Ion transport</keyword>
<feature type="transmembrane region" description="Helical" evidence="13">
    <location>
        <begin position="35"/>
        <end position="53"/>
    </location>
</feature>
<keyword evidence="5 12" id="KW-0812">Transmembrane</keyword>
<evidence type="ECO:0000256" key="7">
    <source>
        <dbReference type="ARBA" id="ARBA00023053"/>
    </source>
</evidence>
<evidence type="ECO:0000256" key="2">
    <source>
        <dbReference type="ARBA" id="ARBA00007193"/>
    </source>
</evidence>
<dbReference type="GO" id="GO:0015280">
    <property type="term" value="F:ligand-gated sodium channel activity"/>
    <property type="evidence" value="ECO:0007669"/>
    <property type="project" value="TreeGrafter"/>
</dbReference>
<evidence type="ECO:0000256" key="9">
    <source>
        <dbReference type="ARBA" id="ARBA00023136"/>
    </source>
</evidence>
<evidence type="ECO:0000256" key="3">
    <source>
        <dbReference type="ARBA" id="ARBA00022448"/>
    </source>
</evidence>
<keyword evidence="9 13" id="KW-0472">Membrane</keyword>
<keyword evidence="7" id="KW-0915">Sodium</keyword>
<reference evidence="15" key="1">
    <citation type="submission" date="2011-05" db="EMBL/GenBank/DDBJ databases">
        <authorList>
            <person name="Richards S.R."/>
            <person name="Qu J."/>
            <person name="Jiang H."/>
            <person name="Jhangiani S.N."/>
            <person name="Agravi P."/>
            <person name="Goodspeed R."/>
            <person name="Gross S."/>
            <person name="Mandapat C."/>
            <person name="Jackson L."/>
            <person name="Mathew T."/>
            <person name="Pu L."/>
            <person name="Thornton R."/>
            <person name="Saada N."/>
            <person name="Wilczek-Boney K.B."/>
            <person name="Lee S."/>
            <person name="Kovar C."/>
            <person name="Wu Y."/>
            <person name="Scherer S.E."/>
            <person name="Worley K.C."/>
            <person name="Muzny D.M."/>
            <person name="Gibbs R."/>
        </authorList>
    </citation>
    <scope>NUCLEOTIDE SEQUENCE</scope>
    <source>
        <strain evidence="15">Brora</strain>
    </source>
</reference>
<evidence type="ECO:0000313" key="15">
    <source>
        <dbReference type="Proteomes" id="UP000014500"/>
    </source>
</evidence>